<proteinExistence type="predicted"/>
<evidence type="ECO:0000313" key="1">
    <source>
        <dbReference type="EMBL" id="MED6145108.1"/>
    </source>
</evidence>
<sequence length="142" mass="16354">MGRNKVKSFAAFCTPLPTRVRTLRHRLNLVRKRKSVFPGDSRIHLSSYNLKCCLQTPPMLAPLFIQPKIGSDHRDAQYFNPWENDPNLVLGILNLETFFLNGDRAMEKASNDEPHPELRQNRTEPWFGSLLNRLNLPIRSGS</sequence>
<organism evidence="1 2">
    <name type="scientific">Stylosanthes scabra</name>
    <dbReference type="NCBI Taxonomy" id="79078"/>
    <lineage>
        <taxon>Eukaryota</taxon>
        <taxon>Viridiplantae</taxon>
        <taxon>Streptophyta</taxon>
        <taxon>Embryophyta</taxon>
        <taxon>Tracheophyta</taxon>
        <taxon>Spermatophyta</taxon>
        <taxon>Magnoliopsida</taxon>
        <taxon>eudicotyledons</taxon>
        <taxon>Gunneridae</taxon>
        <taxon>Pentapetalae</taxon>
        <taxon>rosids</taxon>
        <taxon>fabids</taxon>
        <taxon>Fabales</taxon>
        <taxon>Fabaceae</taxon>
        <taxon>Papilionoideae</taxon>
        <taxon>50 kb inversion clade</taxon>
        <taxon>dalbergioids sensu lato</taxon>
        <taxon>Dalbergieae</taxon>
        <taxon>Pterocarpus clade</taxon>
        <taxon>Stylosanthes</taxon>
    </lineage>
</organism>
<accession>A0ABU6TAN9</accession>
<comment type="caution">
    <text evidence="1">The sequence shown here is derived from an EMBL/GenBank/DDBJ whole genome shotgun (WGS) entry which is preliminary data.</text>
</comment>
<evidence type="ECO:0000313" key="2">
    <source>
        <dbReference type="Proteomes" id="UP001341840"/>
    </source>
</evidence>
<reference evidence="1 2" key="1">
    <citation type="journal article" date="2023" name="Plants (Basel)">
        <title>Bridging the Gap: Combining Genomics and Transcriptomics Approaches to Understand Stylosanthes scabra, an Orphan Legume from the Brazilian Caatinga.</title>
        <authorList>
            <person name="Ferreira-Neto J.R.C."/>
            <person name="da Silva M.D."/>
            <person name="Binneck E."/>
            <person name="de Melo N.F."/>
            <person name="da Silva R.H."/>
            <person name="de Melo A.L.T.M."/>
            <person name="Pandolfi V."/>
            <person name="Bustamante F.O."/>
            <person name="Brasileiro-Vidal A.C."/>
            <person name="Benko-Iseppon A.M."/>
        </authorList>
    </citation>
    <scope>NUCLEOTIDE SEQUENCE [LARGE SCALE GENOMIC DNA]</scope>
    <source>
        <tissue evidence="1">Leaves</tissue>
    </source>
</reference>
<protein>
    <submittedName>
        <fullName evidence="1">Uncharacterized protein</fullName>
    </submittedName>
</protein>
<dbReference type="Proteomes" id="UP001341840">
    <property type="component" value="Unassembled WGS sequence"/>
</dbReference>
<keyword evidence="2" id="KW-1185">Reference proteome</keyword>
<gene>
    <name evidence="1" type="ORF">PIB30_021917</name>
</gene>
<dbReference type="EMBL" id="JASCZI010090694">
    <property type="protein sequence ID" value="MED6145108.1"/>
    <property type="molecule type" value="Genomic_DNA"/>
</dbReference>
<name>A0ABU6TAN9_9FABA</name>